<evidence type="ECO:0000313" key="3">
    <source>
        <dbReference type="Proteomes" id="UP001147830"/>
    </source>
</evidence>
<reference evidence="2" key="2">
    <citation type="submission" date="2022-08" db="EMBL/GenBank/DDBJ databases">
        <authorList>
            <person name="Dong C."/>
        </authorList>
    </citation>
    <scope>NUCLEOTIDE SEQUENCE</scope>
    <source>
        <strain evidence="2">59MF3M-4</strain>
    </source>
</reference>
<organism evidence="2 3">
    <name type="scientific">Thalassolituus pacificus</name>
    <dbReference type="NCBI Taxonomy" id="2975440"/>
    <lineage>
        <taxon>Bacteria</taxon>
        <taxon>Pseudomonadati</taxon>
        <taxon>Pseudomonadota</taxon>
        <taxon>Gammaproteobacteria</taxon>
        <taxon>Oceanospirillales</taxon>
        <taxon>Oceanospirillaceae</taxon>
        <taxon>Thalassolituus</taxon>
    </lineage>
</organism>
<name>A0A9X3ADP4_9GAMM</name>
<dbReference type="EMBL" id="JAOANI010000004">
    <property type="protein sequence ID" value="MCT7357647.1"/>
    <property type="molecule type" value="Genomic_DNA"/>
</dbReference>
<keyword evidence="1" id="KW-0732">Signal</keyword>
<evidence type="ECO:0000256" key="1">
    <source>
        <dbReference type="SAM" id="SignalP"/>
    </source>
</evidence>
<keyword evidence="3" id="KW-1185">Reference proteome</keyword>
<accession>A0A9X3ADP4</accession>
<evidence type="ECO:0000313" key="2">
    <source>
        <dbReference type="EMBL" id="MCT7357647.1"/>
    </source>
</evidence>
<protein>
    <submittedName>
        <fullName evidence="2">DUF6091 family protein</fullName>
    </submittedName>
</protein>
<dbReference type="RefSeq" id="WP_260974583.1">
    <property type="nucleotide sequence ID" value="NZ_JAOANI010000004.1"/>
</dbReference>
<proteinExistence type="predicted"/>
<dbReference type="Pfam" id="PF19582">
    <property type="entry name" value="AdeT1_2"/>
    <property type="match status" value="1"/>
</dbReference>
<comment type="caution">
    <text evidence="2">The sequence shown here is derived from an EMBL/GenBank/DDBJ whole genome shotgun (WGS) entry which is preliminary data.</text>
</comment>
<feature type="chain" id="PRO_5040846575" evidence="1">
    <location>
        <begin position="23"/>
        <end position="372"/>
    </location>
</feature>
<dbReference type="InterPro" id="IPR038404">
    <property type="entry name" value="TRAP_DctP_sf"/>
</dbReference>
<dbReference type="AlphaFoldDB" id="A0A9X3ADP4"/>
<dbReference type="Proteomes" id="UP001147830">
    <property type="component" value="Unassembled WGS sequence"/>
</dbReference>
<gene>
    <name evidence="2" type="ORF">NYR02_01240</name>
</gene>
<dbReference type="Gene3D" id="3.40.190.170">
    <property type="entry name" value="Bacterial extracellular solute-binding protein, family 7"/>
    <property type="match status" value="1"/>
</dbReference>
<feature type="signal peptide" evidence="1">
    <location>
        <begin position="1"/>
        <end position="22"/>
    </location>
</feature>
<sequence>MIKSLWVACLATALLGVHTVSAAEYDSKQLDKLEATVMSQNLPLEKRIRALKKLYADQLENGKINRSFCVWDMLGKAGPVFAAVDDQKFRSMHYGLNLTLIAYQDEDSLINDLTSGQCDAALISGSRALSFNRFSGTLEALGGIPDVQHLQMLMQVVASPKMAGRLQEGDYVVLGVASLGENYAYSGNRTLHKFSQMAGKDLLVPDTDVSLQALAQQLKAKARTGGLLSSVDQFVSGQAEAMLAPLVAYHVAGTGKAKPGMGILNMPLSQSTIQLIGRSERFPVGLAQILREDFLFKFDNYVRRVEKERANIDASFWIDIPADEQAREQAHLRDLRIALRDKGVYDPLMLKLQRKIRCKVDPARNECRNPVE</sequence>
<dbReference type="InterPro" id="IPR045758">
    <property type="entry name" value="AdeT1/2"/>
</dbReference>
<reference evidence="2" key="1">
    <citation type="journal article" date="2022" name="Front. Microbiol.">
        <title>Genome-based taxonomic rearrangement of Oceanobacter-related bacteria including the description of Thalassolituus hydrocarbonoclasticus sp. nov. and Thalassolituus pacificus sp. nov. and emended description of the genus Thalassolituus.</title>
        <authorList>
            <person name="Dong C."/>
            <person name="Wei L."/>
            <person name="Wang J."/>
            <person name="Lai Q."/>
            <person name="Huang Z."/>
            <person name="Shao Z."/>
        </authorList>
    </citation>
    <scope>NUCLEOTIDE SEQUENCE</scope>
    <source>
        <strain evidence="2">59MF3M-4</strain>
    </source>
</reference>